<proteinExistence type="predicted"/>
<dbReference type="Proteomes" id="UP000251197">
    <property type="component" value="Unassembled WGS sequence"/>
</dbReference>
<sequence length="101" mass="11043">MALLHAEPKAQTGGENLRLRHRQIRCVACSETTNNNSAAALLHNKATQREVGSRILTVSARRSIINSKKVKAKHRSSGESGLHGGQRIASGQRLRQQFSFG</sequence>
<evidence type="ECO:0000313" key="2">
    <source>
        <dbReference type="EMBL" id="SQC91935.1"/>
    </source>
</evidence>
<feature type="region of interest" description="Disordered" evidence="1">
    <location>
        <begin position="67"/>
        <end position="101"/>
    </location>
</feature>
<dbReference type="EMBL" id="UAVU01000008">
    <property type="protein sequence ID" value="SQC91935.1"/>
    <property type="molecule type" value="Genomic_DNA"/>
</dbReference>
<evidence type="ECO:0000313" key="3">
    <source>
        <dbReference type="Proteomes" id="UP000251197"/>
    </source>
</evidence>
<accession>A0A2X3JAQ8</accession>
<reference evidence="2 3" key="1">
    <citation type="submission" date="2018-06" db="EMBL/GenBank/DDBJ databases">
        <authorList>
            <consortium name="Pathogen Informatics"/>
            <person name="Doyle S."/>
        </authorList>
    </citation>
    <scope>NUCLEOTIDE SEQUENCE [LARGE SCALE GENOMIC DNA]</scope>
    <source>
        <strain evidence="2 3">NCTC12120</strain>
    </source>
</reference>
<evidence type="ECO:0000256" key="1">
    <source>
        <dbReference type="SAM" id="MobiDB-lite"/>
    </source>
</evidence>
<name>A0A2X3JAQ8_9ENTR</name>
<protein>
    <submittedName>
        <fullName evidence="2">Uncharacterized protein</fullName>
    </submittedName>
</protein>
<organism evidence="2 3">
    <name type="scientific">Cedecea neteri</name>
    <dbReference type="NCBI Taxonomy" id="158822"/>
    <lineage>
        <taxon>Bacteria</taxon>
        <taxon>Pseudomonadati</taxon>
        <taxon>Pseudomonadota</taxon>
        <taxon>Gammaproteobacteria</taxon>
        <taxon>Enterobacterales</taxon>
        <taxon>Enterobacteriaceae</taxon>
        <taxon>Cedecea</taxon>
    </lineage>
</organism>
<gene>
    <name evidence="2" type="ORF">NCTC12120_05117</name>
</gene>
<dbReference type="AlphaFoldDB" id="A0A2X3JAQ8"/>